<evidence type="ECO:0000259" key="2">
    <source>
        <dbReference type="PROSITE" id="PS50975"/>
    </source>
</evidence>
<gene>
    <name evidence="3" type="ORF">GCM10017772_39300</name>
</gene>
<dbReference type="PROSITE" id="PS50975">
    <property type="entry name" value="ATP_GRASP"/>
    <property type="match status" value="1"/>
</dbReference>
<comment type="caution">
    <text evidence="3">The sequence shown here is derived from an EMBL/GenBank/DDBJ whole genome shotgun (WGS) entry which is preliminary data.</text>
</comment>
<evidence type="ECO:0000313" key="3">
    <source>
        <dbReference type="EMBL" id="GHH77681.1"/>
    </source>
</evidence>
<dbReference type="EMBL" id="BNAS01000006">
    <property type="protein sequence ID" value="GHH77681.1"/>
    <property type="molecule type" value="Genomic_DNA"/>
</dbReference>
<evidence type="ECO:0000256" key="1">
    <source>
        <dbReference type="PROSITE-ProRule" id="PRU00409"/>
    </source>
</evidence>
<name>A0A919KZR9_9MICO</name>
<dbReference type="GO" id="GO:0005524">
    <property type="term" value="F:ATP binding"/>
    <property type="evidence" value="ECO:0007669"/>
    <property type="project" value="UniProtKB-UniRule"/>
</dbReference>
<dbReference type="Gene3D" id="3.30.470.20">
    <property type="entry name" value="ATP-grasp fold, B domain"/>
    <property type="match status" value="1"/>
</dbReference>
<dbReference type="PANTHER" id="PTHR21621:SF2">
    <property type="entry name" value="COENZYME GAMMA-F420-2:ALPHA-L-GLUTAMATE LIGASE"/>
    <property type="match status" value="1"/>
</dbReference>
<dbReference type="GO" id="GO:0005737">
    <property type="term" value="C:cytoplasm"/>
    <property type="evidence" value="ECO:0007669"/>
    <property type="project" value="TreeGrafter"/>
</dbReference>
<organism evidence="3 4">
    <name type="scientific">Promicromonospora soli</name>
    <dbReference type="NCBI Taxonomy" id="2035533"/>
    <lineage>
        <taxon>Bacteria</taxon>
        <taxon>Bacillati</taxon>
        <taxon>Actinomycetota</taxon>
        <taxon>Actinomycetes</taxon>
        <taxon>Micrococcales</taxon>
        <taxon>Promicromonosporaceae</taxon>
        <taxon>Promicromonospora</taxon>
    </lineage>
</organism>
<feature type="domain" description="ATP-grasp" evidence="2">
    <location>
        <begin position="133"/>
        <end position="318"/>
    </location>
</feature>
<protein>
    <recommendedName>
        <fullName evidence="2">ATP-grasp domain-containing protein</fullName>
    </recommendedName>
</protein>
<dbReference type="PANTHER" id="PTHR21621">
    <property type="entry name" value="RIBOSOMAL PROTEIN S6 MODIFICATION PROTEIN"/>
    <property type="match status" value="1"/>
</dbReference>
<sequence length="322" mass="33111">MTSVLVTGAGGPAGRALGAQLTSRAAEGADLTWVGVDIVPVTDPSFPVTDLAPRADAFDYATGMRDLIDKYAPDLVLPTVQDELPQVAVLAQALGRRAGRSAPATSRAADTSGTVVIAAPGSTAIAADKLLTMLALDRSGVPIPRYALATDFAGSRDALAWAGGPIVVKPRVSRGGRGVRLIESHTGPAGTADWADLDASWIVQSFACGTEYGPQVYRSPTGHSTVVVLEKTALKQGRVGNAAAVVRPLAGAAPDIEETARQAVEALGLVGPVDLDIRRDATGAPVVLEVNSRFGANSAHAPELLDAVLAQWGPPRPGSRPR</sequence>
<dbReference type="Gene3D" id="3.40.50.20">
    <property type="match status" value="1"/>
</dbReference>
<keyword evidence="1" id="KW-0067">ATP-binding</keyword>
<proteinExistence type="predicted"/>
<dbReference type="InterPro" id="IPR011761">
    <property type="entry name" value="ATP-grasp"/>
</dbReference>
<dbReference type="Proteomes" id="UP000627369">
    <property type="component" value="Unassembled WGS sequence"/>
</dbReference>
<dbReference type="GO" id="GO:0043774">
    <property type="term" value="F:coenzyme F420-2 alpha-glutamyl ligase activity"/>
    <property type="evidence" value="ECO:0007669"/>
    <property type="project" value="TreeGrafter"/>
</dbReference>
<dbReference type="RefSeq" id="WP_189670973.1">
    <property type="nucleotide sequence ID" value="NZ_BNAS01000006.1"/>
</dbReference>
<evidence type="ECO:0000313" key="4">
    <source>
        <dbReference type="Proteomes" id="UP000627369"/>
    </source>
</evidence>
<dbReference type="InterPro" id="IPR013815">
    <property type="entry name" value="ATP_grasp_subdomain_1"/>
</dbReference>
<dbReference type="SUPFAM" id="SSF56059">
    <property type="entry name" value="Glutathione synthetase ATP-binding domain-like"/>
    <property type="match status" value="1"/>
</dbReference>
<dbReference type="AlphaFoldDB" id="A0A919KZR9"/>
<dbReference type="Gene3D" id="3.30.1490.20">
    <property type="entry name" value="ATP-grasp fold, A domain"/>
    <property type="match status" value="1"/>
</dbReference>
<dbReference type="InterPro" id="IPR003806">
    <property type="entry name" value="ATP-grasp_PylC-type"/>
</dbReference>
<accession>A0A919KZR9</accession>
<keyword evidence="1" id="KW-0547">Nucleotide-binding</keyword>
<dbReference type="GO" id="GO:0046872">
    <property type="term" value="F:metal ion binding"/>
    <property type="evidence" value="ECO:0007669"/>
    <property type="project" value="InterPro"/>
</dbReference>
<dbReference type="Pfam" id="PF02655">
    <property type="entry name" value="ATP-grasp_3"/>
    <property type="match status" value="1"/>
</dbReference>
<keyword evidence="4" id="KW-1185">Reference proteome</keyword>
<reference evidence="3" key="2">
    <citation type="submission" date="2020-09" db="EMBL/GenBank/DDBJ databases">
        <authorList>
            <person name="Sun Q."/>
            <person name="Zhou Y."/>
        </authorList>
    </citation>
    <scope>NUCLEOTIDE SEQUENCE</scope>
    <source>
        <strain evidence="3">CGMCC 4.7398</strain>
    </source>
</reference>
<reference evidence="3" key="1">
    <citation type="journal article" date="2014" name="Int. J. Syst. Evol. Microbiol.">
        <title>Complete genome sequence of Corynebacterium casei LMG S-19264T (=DSM 44701T), isolated from a smear-ripened cheese.</title>
        <authorList>
            <consortium name="US DOE Joint Genome Institute (JGI-PGF)"/>
            <person name="Walter F."/>
            <person name="Albersmeier A."/>
            <person name="Kalinowski J."/>
            <person name="Ruckert C."/>
        </authorList>
    </citation>
    <scope>NUCLEOTIDE SEQUENCE</scope>
    <source>
        <strain evidence="3">CGMCC 4.7398</strain>
    </source>
</reference>